<feature type="domain" description="Zinc finger C3HC4 RING-type" evidence="5">
    <location>
        <begin position="141"/>
        <end position="170"/>
    </location>
</feature>
<keyword evidence="2" id="KW-0863">Zinc-finger</keyword>
<dbReference type="OrthoDB" id="3219336at2759"/>
<dbReference type="EMBL" id="JACGCI010000069">
    <property type="protein sequence ID" value="KAF6748652.1"/>
    <property type="molecule type" value="Genomic_DNA"/>
</dbReference>
<dbReference type="PROSITE" id="PS00518">
    <property type="entry name" value="ZF_RING_1"/>
    <property type="match status" value="1"/>
</dbReference>
<feature type="compositionally biased region" description="Basic and acidic residues" evidence="4">
    <location>
        <begin position="25"/>
        <end position="36"/>
    </location>
</feature>
<accession>A0A8H6M1X7</accession>
<feature type="region of interest" description="Disordered" evidence="4">
    <location>
        <begin position="1"/>
        <end position="61"/>
    </location>
</feature>
<gene>
    <name evidence="6" type="ORF">DFP72DRAFT_853294</name>
</gene>
<dbReference type="Pfam" id="PF00097">
    <property type="entry name" value="zf-C3HC4"/>
    <property type="match status" value="1"/>
</dbReference>
<dbReference type="GO" id="GO:0008270">
    <property type="term" value="F:zinc ion binding"/>
    <property type="evidence" value="ECO:0007669"/>
    <property type="project" value="UniProtKB-KW"/>
</dbReference>
<sequence length="295" mass="33223">MPKTPRNPSSSSAGPAHPYSPQTPRRSDRIRIKSETESPVPGSSRIQPSEPLVRTPVRRVYDARRTWLPDEATTTREPPLHPAPPSVLSSFSVPSRLFKFPVKPDIPDDDDTVTEPQAPTPLEDDQIIERVGDIVGEDGSCDICVYYMARPCQLKCGHTFCVDCLRKHCERQLRLALKTVKLKPHVGHHQDECQAIPTTDFQQKRLLECLASHTSHRFKPTKCFVYDCPMCRAEIKEAPVDNIRLRQLLSKLQGPLSERCDLTVAESDLPFQRPFEGLFLPPPPKPAVIPTPPVY</sequence>
<dbReference type="SUPFAM" id="SSF57850">
    <property type="entry name" value="RING/U-box"/>
    <property type="match status" value="1"/>
</dbReference>
<keyword evidence="3" id="KW-0862">Zinc</keyword>
<feature type="region of interest" description="Disordered" evidence="4">
    <location>
        <begin position="68"/>
        <end position="87"/>
    </location>
</feature>
<protein>
    <recommendedName>
        <fullName evidence="5">Zinc finger C3HC4 RING-type domain-containing protein</fullName>
    </recommendedName>
</protein>
<evidence type="ECO:0000313" key="7">
    <source>
        <dbReference type="Proteomes" id="UP000521943"/>
    </source>
</evidence>
<dbReference type="Proteomes" id="UP000521943">
    <property type="component" value="Unassembled WGS sequence"/>
</dbReference>
<reference evidence="6 7" key="1">
    <citation type="submission" date="2020-07" db="EMBL/GenBank/DDBJ databases">
        <title>Comparative genomics of pyrophilous fungi reveals a link between fire events and developmental genes.</title>
        <authorList>
            <consortium name="DOE Joint Genome Institute"/>
            <person name="Steindorff A.S."/>
            <person name="Carver A."/>
            <person name="Calhoun S."/>
            <person name="Stillman K."/>
            <person name="Liu H."/>
            <person name="Lipzen A."/>
            <person name="Pangilinan J."/>
            <person name="Labutti K."/>
            <person name="Bruns T.D."/>
            <person name="Grigoriev I.V."/>
        </authorList>
    </citation>
    <scope>NUCLEOTIDE SEQUENCE [LARGE SCALE GENOMIC DNA]</scope>
    <source>
        <strain evidence="6 7">CBS 144469</strain>
    </source>
</reference>
<comment type="caution">
    <text evidence="6">The sequence shown here is derived from an EMBL/GenBank/DDBJ whole genome shotgun (WGS) entry which is preliminary data.</text>
</comment>
<evidence type="ECO:0000256" key="3">
    <source>
        <dbReference type="ARBA" id="ARBA00022833"/>
    </source>
</evidence>
<organism evidence="6 7">
    <name type="scientific">Ephemerocybe angulata</name>
    <dbReference type="NCBI Taxonomy" id="980116"/>
    <lineage>
        <taxon>Eukaryota</taxon>
        <taxon>Fungi</taxon>
        <taxon>Dikarya</taxon>
        <taxon>Basidiomycota</taxon>
        <taxon>Agaricomycotina</taxon>
        <taxon>Agaricomycetes</taxon>
        <taxon>Agaricomycetidae</taxon>
        <taxon>Agaricales</taxon>
        <taxon>Agaricineae</taxon>
        <taxon>Psathyrellaceae</taxon>
        <taxon>Ephemerocybe</taxon>
    </lineage>
</organism>
<evidence type="ECO:0000256" key="1">
    <source>
        <dbReference type="ARBA" id="ARBA00022723"/>
    </source>
</evidence>
<evidence type="ECO:0000256" key="2">
    <source>
        <dbReference type="ARBA" id="ARBA00022771"/>
    </source>
</evidence>
<dbReference type="InterPro" id="IPR017907">
    <property type="entry name" value="Znf_RING_CS"/>
</dbReference>
<evidence type="ECO:0000259" key="5">
    <source>
        <dbReference type="Pfam" id="PF00097"/>
    </source>
</evidence>
<dbReference type="InterPro" id="IPR013083">
    <property type="entry name" value="Znf_RING/FYVE/PHD"/>
</dbReference>
<dbReference type="Gene3D" id="3.30.40.10">
    <property type="entry name" value="Zinc/RING finger domain, C3HC4 (zinc finger)"/>
    <property type="match status" value="1"/>
</dbReference>
<dbReference type="AlphaFoldDB" id="A0A8H6M1X7"/>
<keyword evidence="7" id="KW-1185">Reference proteome</keyword>
<proteinExistence type="predicted"/>
<evidence type="ECO:0000256" key="4">
    <source>
        <dbReference type="SAM" id="MobiDB-lite"/>
    </source>
</evidence>
<dbReference type="InterPro" id="IPR018957">
    <property type="entry name" value="Znf_C3HC4_RING-type"/>
</dbReference>
<keyword evidence="1" id="KW-0479">Metal-binding</keyword>
<name>A0A8H6M1X7_9AGAR</name>
<feature type="compositionally biased region" description="Polar residues" evidence="4">
    <location>
        <begin position="1"/>
        <end position="13"/>
    </location>
</feature>
<evidence type="ECO:0000313" key="6">
    <source>
        <dbReference type="EMBL" id="KAF6748652.1"/>
    </source>
</evidence>